<keyword evidence="3" id="KW-0808">Transferase</keyword>
<dbReference type="InterPro" id="IPR008271">
    <property type="entry name" value="Ser/Thr_kinase_AS"/>
</dbReference>
<evidence type="ECO:0000256" key="7">
    <source>
        <dbReference type="PROSITE-ProRule" id="PRU10141"/>
    </source>
</evidence>
<protein>
    <submittedName>
        <fullName evidence="10">Putative serine/threonine-protein kinase RTK1</fullName>
    </submittedName>
</protein>
<dbReference type="InterPro" id="IPR000719">
    <property type="entry name" value="Prot_kinase_dom"/>
</dbReference>
<dbReference type="EMBL" id="LFJN01000051">
    <property type="protein sequence ID" value="KPI34763.1"/>
    <property type="molecule type" value="Genomic_DNA"/>
</dbReference>
<evidence type="ECO:0000256" key="1">
    <source>
        <dbReference type="ARBA" id="ARBA00010791"/>
    </source>
</evidence>
<dbReference type="SMART" id="SM00220">
    <property type="entry name" value="S_TKc"/>
    <property type="match status" value="1"/>
</dbReference>
<organism evidence="10 11">
    <name type="scientific">Cyphellophora attinorum</name>
    <dbReference type="NCBI Taxonomy" id="1664694"/>
    <lineage>
        <taxon>Eukaryota</taxon>
        <taxon>Fungi</taxon>
        <taxon>Dikarya</taxon>
        <taxon>Ascomycota</taxon>
        <taxon>Pezizomycotina</taxon>
        <taxon>Eurotiomycetes</taxon>
        <taxon>Chaetothyriomycetidae</taxon>
        <taxon>Chaetothyriales</taxon>
        <taxon>Cyphellophoraceae</taxon>
        <taxon>Cyphellophora</taxon>
    </lineage>
</organism>
<comment type="similarity">
    <text evidence="1">Belongs to the protein kinase superfamily. CAMK Ser/Thr protein kinase family. NIM1 subfamily.</text>
</comment>
<keyword evidence="5 10" id="KW-0418">Kinase</keyword>
<keyword evidence="4 7" id="KW-0547">Nucleotide-binding</keyword>
<dbReference type="PANTHER" id="PTHR24346">
    <property type="entry name" value="MAP/MICROTUBULE AFFINITY-REGULATING KINASE"/>
    <property type="match status" value="1"/>
</dbReference>
<dbReference type="GO" id="GO:0004674">
    <property type="term" value="F:protein serine/threonine kinase activity"/>
    <property type="evidence" value="ECO:0007669"/>
    <property type="project" value="UniProtKB-KW"/>
</dbReference>
<evidence type="ECO:0000259" key="9">
    <source>
        <dbReference type="PROSITE" id="PS50011"/>
    </source>
</evidence>
<comment type="caution">
    <text evidence="10">The sequence shown here is derived from an EMBL/GenBank/DDBJ whole genome shotgun (WGS) entry which is preliminary data.</text>
</comment>
<dbReference type="GO" id="GO:0005737">
    <property type="term" value="C:cytoplasm"/>
    <property type="evidence" value="ECO:0007669"/>
    <property type="project" value="TreeGrafter"/>
</dbReference>
<reference evidence="10 11" key="1">
    <citation type="submission" date="2015-06" db="EMBL/GenBank/DDBJ databases">
        <title>Draft genome of the ant-associated black yeast Phialophora attae CBS 131958.</title>
        <authorList>
            <person name="Moreno L.F."/>
            <person name="Stielow B.J."/>
            <person name="de Hoog S."/>
            <person name="Vicente V.A."/>
            <person name="Weiss V.A."/>
            <person name="de Vries M."/>
            <person name="Cruz L.M."/>
            <person name="Souza E.M."/>
        </authorList>
    </citation>
    <scope>NUCLEOTIDE SEQUENCE [LARGE SCALE GENOMIC DNA]</scope>
    <source>
        <strain evidence="10 11">CBS 131958</strain>
    </source>
</reference>
<dbReference type="PANTHER" id="PTHR24346:SF82">
    <property type="entry name" value="KP78A-RELATED"/>
    <property type="match status" value="1"/>
</dbReference>
<dbReference type="Gene3D" id="1.10.510.10">
    <property type="entry name" value="Transferase(Phosphotransferase) domain 1"/>
    <property type="match status" value="1"/>
</dbReference>
<keyword evidence="6 7" id="KW-0067">ATP-binding</keyword>
<dbReference type="VEuPathDB" id="FungiDB:AB675_20"/>
<name>A0A0N1H2Q8_9EURO</name>
<evidence type="ECO:0000256" key="3">
    <source>
        <dbReference type="ARBA" id="ARBA00022679"/>
    </source>
</evidence>
<dbReference type="InterPro" id="IPR017441">
    <property type="entry name" value="Protein_kinase_ATP_BS"/>
</dbReference>
<dbReference type="RefSeq" id="XP_017994726.1">
    <property type="nucleotide sequence ID" value="XM_018142044.1"/>
</dbReference>
<dbReference type="PROSITE" id="PS00108">
    <property type="entry name" value="PROTEIN_KINASE_ST"/>
    <property type="match status" value="1"/>
</dbReference>
<keyword evidence="2 8" id="KW-0723">Serine/threonine-protein kinase</keyword>
<sequence length="299" mass="33371">MFKTQTRSWLKPSVKEVPAQRCRCPKISKESPIRCWCDEYERMAGAVGDGKTSTVGLLRRRKTGVVYAAKQFKNFSGKKEKTYATNVLAEFYIADGLRHPNIIQTYNLCTIDGALSMVMEYAPQNLLDLSASGILTDDAENYFQQLVAGVAYIHSTGFAHRDIKLENVLVKDGQIKIIDFGTISTGKWMPTADVGSLPYMAPELFSASHYSPQAADVWSLAILYVCMILQRFPWSAAKEDRPAFNVYACASKSSDAAWPITECPAHMRKVLSLMLQIGPKQRPMLEGVPVLLRESAKQE</sequence>
<dbReference type="InterPro" id="IPR011009">
    <property type="entry name" value="Kinase-like_dom_sf"/>
</dbReference>
<dbReference type="GO" id="GO:0005524">
    <property type="term" value="F:ATP binding"/>
    <property type="evidence" value="ECO:0007669"/>
    <property type="project" value="UniProtKB-UniRule"/>
</dbReference>
<gene>
    <name evidence="10" type="ORF">AB675_20</name>
</gene>
<dbReference type="SUPFAM" id="SSF56112">
    <property type="entry name" value="Protein kinase-like (PK-like)"/>
    <property type="match status" value="1"/>
</dbReference>
<evidence type="ECO:0000256" key="2">
    <source>
        <dbReference type="ARBA" id="ARBA00022527"/>
    </source>
</evidence>
<evidence type="ECO:0000256" key="8">
    <source>
        <dbReference type="RuleBase" id="RU000304"/>
    </source>
</evidence>
<accession>A0A0N1H2Q8</accession>
<evidence type="ECO:0000313" key="10">
    <source>
        <dbReference type="EMBL" id="KPI34763.1"/>
    </source>
</evidence>
<dbReference type="PROSITE" id="PS50011">
    <property type="entry name" value="PROTEIN_KINASE_DOM"/>
    <property type="match status" value="1"/>
</dbReference>
<dbReference type="STRING" id="1664694.A0A0N1H2Q8"/>
<dbReference type="GeneID" id="28733814"/>
<dbReference type="AlphaFoldDB" id="A0A0N1H2Q8"/>
<dbReference type="Pfam" id="PF00069">
    <property type="entry name" value="Pkinase"/>
    <property type="match status" value="1"/>
</dbReference>
<dbReference type="OrthoDB" id="4062651at2759"/>
<evidence type="ECO:0000313" key="11">
    <source>
        <dbReference type="Proteomes" id="UP000038010"/>
    </source>
</evidence>
<feature type="domain" description="Protein kinase" evidence="9">
    <location>
        <begin position="41"/>
        <end position="299"/>
    </location>
</feature>
<proteinExistence type="inferred from homology"/>
<dbReference type="PROSITE" id="PS00107">
    <property type="entry name" value="PROTEIN_KINASE_ATP"/>
    <property type="match status" value="1"/>
</dbReference>
<evidence type="ECO:0000256" key="5">
    <source>
        <dbReference type="ARBA" id="ARBA00022777"/>
    </source>
</evidence>
<dbReference type="GO" id="GO:0035556">
    <property type="term" value="P:intracellular signal transduction"/>
    <property type="evidence" value="ECO:0007669"/>
    <property type="project" value="TreeGrafter"/>
</dbReference>
<evidence type="ECO:0000256" key="4">
    <source>
        <dbReference type="ARBA" id="ARBA00022741"/>
    </source>
</evidence>
<dbReference type="Proteomes" id="UP000038010">
    <property type="component" value="Unassembled WGS sequence"/>
</dbReference>
<feature type="binding site" evidence="7">
    <location>
        <position position="70"/>
    </location>
    <ligand>
        <name>ATP</name>
        <dbReference type="ChEBI" id="CHEBI:30616"/>
    </ligand>
</feature>
<evidence type="ECO:0000256" key="6">
    <source>
        <dbReference type="ARBA" id="ARBA00022840"/>
    </source>
</evidence>
<keyword evidence="11" id="KW-1185">Reference proteome</keyword>